<proteinExistence type="predicted"/>
<name>A0A934KNE1_9FLAO</name>
<dbReference type="SUPFAM" id="SSF82153">
    <property type="entry name" value="FAS1 domain"/>
    <property type="match status" value="1"/>
</dbReference>
<comment type="caution">
    <text evidence="1">The sequence shown here is derived from an EMBL/GenBank/DDBJ whole genome shotgun (WGS) entry which is preliminary data.</text>
</comment>
<dbReference type="EMBL" id="JAEHJZ010000014">
    <property type="protein sequence ID" value="MBJ7880479.1"/>
    <property type="molecule type" value="Genomic_DNA"/>
</dbReference>
<keyword evidence="2" id="KW-1185">Reference proteome</keyword>
<dbReference type="RefSeq" id="WP_199598317.1">
    <property type="nucleotide sequence ID" value="NZ_JAEHJZ010000014.1"/>
</dbReference>
<reference evidence="1 2" key="1">
    <citation type="submission" date="2020-09" db="EMBL/GenBank/DDBJ databases">
        <title>Draft genome of Gelidibacter salicanalis PAMC21136.</title>
        <authorList>
            <person name="Park H."/>
        </authorList>
    </citation>
    <scope>NUCLEOTIDE SEQUENCE [LARGE SCALE GENOMIC DNA]</scope>
    <source>
        <strain evidence="1 2">PAMC21136</strain>
    </source>
</reference>
<organism evidence="1 2">
    <name type="scientific">Gelidibacter salicanalis</name>
    <dbReference type="NCBI Taxonomy" id="291193"/>
    <lineage>
        <taxon>Bacteria</taxon>
        <taxon>Pseudomonadati</taxon>
        <taxon>Bacteroidota</taxon>
        <taxon>Flavobacteriia</taxon>
        <taxon>Flavobacteriales</taxon>
        <taxon>Flavobacteriaceae</taxon>
        <taxon>Gelidibacter</taxon>
    </lineage>
</organism>
<evidence type="ECO:0000313" key="1">
    <source>
        <dbReference type="EMBL" id="MBJ7880479.1"/>
    </source>
</evidence>
<dbReference type="AlphaFoldDB" id="A0A934KNE1"/>
<protein>
    <recommendedName>
        <fullName evidence="3">FAS1 domain-containing protein</fullName>
    </recommendedName>
</protein>
<dbReference type="Gene3D" id="2.30.180.10">
    <property type="entry name" value="FAS1 domain"/>
    <property type="match status" value="1"/>
</dbReference>
<evidence type="ECO:0008006" key="3">
    <source>
        <dbReference type="Google" id="ProtNLM"/>
    </source>
</evidence>
<gene>
    <name evidence="1" type="ORF">JEM65_07445</name>
</gene>
<evidence type="ECO:0000313" key="2">
    <source>
        <dbReference type="Proteomes" id="UP000662373"/>
    </source>
</evidence>
<sequence length="215" mass="24721">MKKNIKLKLNAVILVCIAIITFGCDLKPQEKFEFDPATTPQVTFGAMTPWEWIQTNPKNEFNFLIEAIKLTDLQEEYSNTTDKRTYFLLKDFGWRNFNGIKRREFGNPNISLADVDPVKLRKILLYYIVPTYVDQGPGHLLTLDANYTFETLSTDPLNQIMTLSRDWNYTIGINNSPVLPATKFSANVKLHNYIFSNGNSVAHLLENHVRLAPFE</sequence>
<dbReference type="PROSITE" id="PS51257">
    <property type="entry name" value="PROKAR_LIPOPROTEIN"/>
    <property type="match status" value="1"/>
</dbReference>
<accession>A0A934KNE1</accession>
<dbReference type="Proteomes" id="UP000662373">
    <property type="component" value="Unassembled WGS sequence"/>
</dbReference>
<dbReference type="InterPro" id="IPR036378">
    <property type="entry name" value="FAS1_dom_sf"/>
</dbReference>